<protein>
    <recommendedName>
        <fullName evidence="4">Calcium-binding protein</fullName>
    </recommendedName>
</protein>
<comment type="caution">
    <text evidence="2">The sequence shown here is derived from an EMBL/GenBank/DDBJ whole genome shotgun (WGS) entry which is preliminary data.</text>
</comment>
<evidence type="ECO:0000313" key="2">
    <source>
        <dbReference type="EMBL" id="RAK64425.1"/>
    </source>
</evidence>
<dbReference type="InterPro" id="IPR011049">
    <property type="entry name" value="Serralysin-like_metalloprot_C"/>
</dbReference>
<reference evidence="2 3" key="1">
    <citation type="submission" date="2018-05" db="EMBL/GenBank/DDBJ databases">
        <authorList>
            <person name="Lanie J.A."/>
            <person name="Ng W.-L."/>
            <person name="Kazmierczak K.M."/>
            <person name="Andrzejewski T.M."/>
            <person name="Davidsen T.M."/>
            <person name="Wayne K.J."/>
            <person name="Tettelin H."/>
            <person name="Glass J.I."/>
            <person name="Rusch D."/>
            <person name="Podicherti R."/>
            <person name="Tsui H.-C.T."/>
            <person name="Winkler M.E."/>
        </authorList>
    </citation>
    <scope>NUCLEOTIDE SEQUENCE [LARGE SCALE GENOMIC DNA]</scope>
    <source>
        <strain evidence="2 3">BUT-10</strain>
    </source>
</reference>
<evidence type="ECO:0000256" key="1">
    <source>
        <dbReference type="SAM" id="MobiDB-lite"/>
    </source>
</evidence>
<dbReference type="OrthoDB" id="7181042at2"/>
<organism evidence="2 3">
    <name type="scientific">Phenylobacterium kunshanense</name>
    <dbReference type="NCBI Taxonomy" id="1445034"/>
    <lineage>
        <taxon>Bacteria</taxon>
        <taxon>Pseudomonadati</taxon>
        <taxon>Pseudomonadota</taxon>
        <taxon>Alphaproteobacteria</taxon>
        <taxon>Caulobacterales</taxon>
        <taxon>Caulobacteraceae</taxon>
        <taxon>Phenylobacterium</taxon>
    </lineage>
</organism>
<dbReference type="PROSITE" id="PS00330">
    <property type="entry name" value="HEMOLYSIN_CALCIUM"/>
    <property type="match status" value="1"/>
</dbReference>
<dbReference type="Gene3D" id="2.150.10.10">
    <property type="entry name" value="Serralysin-like metalloprotease, C-terminal"/>
    <property type="match status" value="1"/>
</dbReference>
<dbReference type="Proteomes" id="UP000249524">
    <property type="component" value="Unassembled WGS sequence"/>
</dbReference>
<feature type="compositionally biased region" description="Pro residues" evidence="1">
    <location>
        <begin position="353"/>
        <end position="369"/>
    </location>
</feature>
<feature type="compositionally biased region" description="Polar residues" evidence="1">
    <location>
        <begin position="370"/>
        <end position="379"/>
    </location>
</feature>
<proteinExistence type="predicted"/>
<dbReference type="AlphaFoldDB" id="A0A328BCM9"/>
<dbReference type="PRINTS" id="PR00313">
    <property type="entry name" value="CABNDNGRPT"/>
</dbReference>
<feature type="region of interest" description="Disordered" evidence="1">
    <location>
        <begin position="415"/>
        <end position="442"/>
    </location>
</feature>
<feature type="compositionally biased region" description="Gly residues" evidence="1">
    <location>
        <begin position="264"/>
        <end position="277"/>
    </location>
</feature>
<gene>
    <name evidence="2" type="ORF">DJ019_14800</name>
</gene>
<accession>A0A328BCM9</accession>
<evidence type="ECO:0000313" key="3">
    <source>
        <dbReference type="Proteomes" id="UP000249524"/>
    </source>
</evidence>
<dbReference type="InterPro" id="IPR018511">
    <property type="entry name" value="Hemolysin-typ_Ca-bd_CS"/>
</dbReference>
<dbReference type="SUPFAM" id="SSF51120">
    <property type="entry name" value="beta-Roll"/>
    <property type="match status" value="1"/>
</dbReference>
<feature type="region of interest" description="Disordered" evidence="1">
    <location>
        <begin position="180"/>
        <end position="224"/>
    </location>
</feature>
<dbReference type="Pfam" id="PF00353">
    <property type="entry name" value="HemolysinCabind"/>
    <property type="match status" value="1"/>
</dbReference>
<dbReference type="GO" id="GO:0005509">
    <property type="term" value="F:calcium ion binding"/>
    <property type="evidence" value="ECO:0007669"/>
    <property type="project" value="InterPro"/>
</dbReference>
<keyword evidence="3" id="KW-1185">Reference proteome</keyword>
<feature type="region of interest" description="Disordered" evidence="1">
    <location>
        <begin position="262"/>
        <end position="285"/>
    </location>
</feature>
<feature type="compositionally biased region" description="Pro residues" evidence="1">
    <location>
        <begin position="213"/>
        <end position="224"/>
    </location>
</feature>
<evidence type="ECO:0008006" key="4">
    <source>
        <dbReference type="Google" id="ProtNLM"/>
    </source>
</evidence>
<dbReference type="RefSeq" id="WP_111276812.1">
    <property type="nucleotide sequence ID" value="NZ_QFYS01000006.1"/>
</dbReference>
<sequence length="442" mass="44861">MGQVVPFIARVRDSGDWSAAERARLEELADRLAASGVRVEVIFGATDEGDPWCVVTDESGDVLIHVARIDGKFVVHSAIDDMVNESVDLHTALRERLDAAEEALAPQSATILPFSLSARQGQTFLALLAATAFFYESASVGDAAEAAELPAAPLPIEDAPPAPDAEAPTQERELAVQGAALRDPSDQRAAQAALSAGADSRSTPMEVQTAGVPAPPPAAEPEAPPAPTIVIAAAPAETKAPATLAGTADDDLLVGTEASERIEGGAGDDTLRGGGGHDTLLGGAGDDRVELSAGVVAEGGEGADTFVVTGAPGQGHAGTLLGVILDFSAGEGDRLFTQLGQEIRLPEFRQNPGEPPATDPTNLAPPGPNTDPTSDFGVQSGSGGGAFGPSLAPPVIRVDVDLDGDGQADGYILVTRRGAPLEQDEPPIGVTGQSFGPGDPLG</sequence>
<dbReference type="InterPro" id="IPR001343">
    <property type="entry name" value="Hemolysn_Ca-bd"/>
</dbReference>
<feature type="region of interest" description="Disordered" evidence="1">
    <location>
        <begin position="154"/>
        <end position="173"/>
    </location>
</feature>
<feature type="region of interest" description="Disordered" evidence="1">
    <location>
        <begin position="346"/>
        <end position="393"/>
    </location>
</feature>
<feature type="compositionally biased region" description="Low complexity" evidence="1">
    <location>
        <begin position="187"/>
        <end position="201"/>
    </location>
</feature>
<name>A0A328BCM9_9CAUL</name>
<dbReference type="EMBL" id="QFYS01000006">
    <property type="protein sequence ID" value="RAK64425.1"/>
    <property type="molecule type" value="Genomic_DNA"/>
</dbReference>